<dbReference type="SUPFAM" id="SSF109604">
    <property type="entry name" value="HD-domain/PDEase-like"/>
    <property type="match status" value="1"/>
</dbReference>
<keyword evidence="2" id="KW-1185">Reference proteome</keyword>
<evidence type="ECO:0000313" key="2">
    <source>
        <dbReference type="Proteomes" id="UP000585721"/>
    </source>
</evidence>
<dbReference type="Proteomes" id="UP000585721">
    <property type="component" value="Unassembled WGS sequence"/>
</dbReference>
<dbReference type="RefSeq" id="WP_188025582.1">
    <property type="nucleotide sequence ID" value="NZ_JACHGR010000002.1"/>
</dbReference>
<evidence type="ECO:0008006" key="3">
    <source>
        <dbReference type="Google" id="ProtNLM"/>
    </source>
</evidence>
<proteinExistence type="predicted"/>
<dbReference type="Gene3D" id="1.10.3210.50">
    <property type="match status" value="1"/>
</dbReference>
<evidence type="ECO:0000313" key="1">
    <source>
        <dbReference type="EMBL" id="MBB6054778.1"/>
    </source>
</evidence>
<name>A0A841G789_9GAMM</name>
<accession>A0A841G789</accession>
<gene>
    <name evidence="1" type="ORF">HNR75_000650</name>
</gene>
<comment type="caution">
    <text evidence="1">The sequence shown here is derived from an EMBL/GenBank/DDBJ whole genome shotgun (WGS) entry which is preliminary data.</text>
</comment>
<dbReference type="AlphaFoldDB" id="A0A841G789"/>
<protein>
    <recommendedName>
        <fullName evidence="3">HD domain-containing protein</fullName>
    </recommendedName>
</protein>
<dbReference type="EMBL" id="JACHGR010000002">
    <property type="protein sequence ID" value="MBB6054778.1"/>
    <property type="molecule type" value="Genomic_DNA"/>
</dbReference>
<sequence length="206" mass="22912">MATTSETSFRSAIEAYIRQHALPVDKYSHQPRLYALALSLAQSANLSFDDEILHAAVWLHDLGVFEGHRPDSPELLAKWDNVAYACQVLPALLQSWHFPSEKIPAVIDCIRQHAAPCRPDSPEAILLHDADLLEQLGAVGIMRTLCKVGRDTRYDTHGKAVDVLVFALNLPDFLLLSEAKVLAEKRVATLQQFIHSLADETFGVSY</sequence>
<organism evidence="1 2">
    <name type="scientific">Tolumonas osonensis</name>
    <dbReference type="NCBI Taxonomy" id="675874"/>
    <lineage>
        <taxon>Bacteria</taxon>
        <taxon>Pseudomonadati</taxon>
        <taxon>Pseudomonadota</taxon>
        <taxon>Gammaproteobacteria</taxon>
        <taxon>Aeromonadales</taxon>
        <taxon>Aeromonadaceae</taxon>
        <taxon>Tolumonas</taxon>
    </lineage>
</organism>
<reference evidence="1 2" key="1">
    <citation type="submission" date="2020-08" db="EMBL/GenBank/DDBJ databases">
        <title>Genomic Encyclopedia of Type Strains, Phase IV (KMG-IV): sequencing the most valuable type-strain genomes for metagenomic binning, comparative biology and taxonomic classification.</title>
        <authorList>
            <person name="Goeker M."/>
        </authorList>
    </citation>
    <scope>NUCLEOTIDE SEQUENCE [LARGE SCALE GENOMIC DNA]</scope>
    <source>
        <strain evidence="1 2">DSM 22975</strain>
    </source>
</reference>